<dbReference type="InterPro" id="IPR050387">
    <property type="entry name" value="Hedgehog_Signaling"/>
</dbReference>
<dbReference type="InterPro" id="IPR036844">
    <property type="entry name" value="Hint_dom_sf"/>
</dbReference>
<dbReference type="Pfam" id="PF01079">
    <property type="entry name" value="Hint"/>
    <property type="match status" value="1"/>
</dbReference>
<dbReference type="Proteomes" id="UP000815325">
    <property type="component" value="Unassembled WGS sequence"/>
</dbReference>
<name>A0ABQ7FW85_DUNSA</name>
<dbReference type="PANTHER" id="PTHR11889:SF31">
    <property type="entry name" value="PROTEIN HEDGEHOG"/>
    <property type="match status" value="1"/>
</dbReference>
<dbReference type="EMBL" id="MU070794">
    <property type="protein sequence ID" value="KAF5826641.1"/>
    <property type="molecule type" value="Genomic_DNA"/>
</dbReference>
<dbReference type="CDD" id="cd00081">
    <property type="entry name" value="Hint"/>
    <property type="match status" value="1"/>
</dbReference>
<dbReference type="InterPro" id="IPR006141">
    <property type="entry name" value="Intein_N"/>
</dbReference>
<protein>
    <recommendedName>
        <fullName evidence="1">Hint domain-containing protein</fullName>
    </recommendedName>
</protein>
<evidence type="ECO:0000259" key="1">
    <source>
        <dbReference type="SMART" id="SM00306"/>
    </source>
</evidence>
<keyword evidence="3" id="KW-1185">Reference proteome</keyword>
<dbReference type="PROSITE" id="PS50817">
    <property type="entry name" value="INTEIN_N_TER"/>
    <property type="match status" value="1"/>
</dbReference>
<reference evidence="2" key="1">
    <citation type="submission" date="2017-08" db="EMBL/GenBank/DDBJ databases">
        <authorList>
            <person name="Polle J.E."/>
            <person name="Barry K."/>
            <person name="Cushman J."/>
            <person name="Schmutz J."/>
            <person name="Tran D."/>
            <person name="Hathwaick L.T."/>
            <person name="Yim W.C."/>
            <person name="Jenkins J."/>
            <person name="Mckie-Krisberg Z.M."/>
            <person name="Prochnik S."/>
            <person name="Lindquist E."/>
            <person name="Dockter R.B."/>
            <person name="Adam C."/>
            <person name="Molina H."/>
            <person name="Bunkerborg J."/>
            <person name="Jin E."/>
            <person name="Buchheim M."/>
            <person name="Magnuson J."/>
        </authorList>
    </citation>
    <scope>NUCLEOTIDE SEQUENCE</scope>
    <source>
        <strain evidence="2">CCAP 19/18</strain>
    </source>
</reference>
<dbReference type="InterPro" id="IPR001767">
    <property type="entry name" value="Hedgehog_Hint"/>
</dbReference>
<comment type="caution">
    <text evidence="2">The sequence shown here is derived from an EMBL/GenBank/DDBJ whole genome shotgun (WGS) entry which is preliminary data.</text>
</comment>
<dbReference type="PANTHER" id="PTHR11889">
    <property type="entry name" value="HEDGEHOG"/>
    <property type="match status" value="1"/>
</dbReference>
<dbReference type="SMART" id="SM00306">
    <property type="entry name" value="HintN"/>
    <property type="match status" value="1"/>
</dbReference>
<dbReference type="SUPFAM" id="SSF51294">
    <property type="entry name" value="Hedgehog/intein (Hint) domain"/>
    <property type="match status" value="1"/>
</dbReference>
<evidence type="ECO:0000313" key="3">
    <source>
        <dbReference type="Proteomes" id="UP000815325"/>
    </source>
</evidence>
<dbReference type="InterPro" id="IPR003587">
    <property type="entry name" value="Hint_dom_N"/>
</dbReference>
<gene>
    <name evidence="2" type="ORF">DUNSADRAFT_2457</name>
</gene>
<feature type="domain" description="Hint" evidence="1">
    <location>
        <begin position="160"/>
        <end position="271"/>
    </location>
</feature>
<sequence>MLHFFARRGKAAQHLLGACRSNLVWWSDEDCAYGPKKCSSDYPYLLCGQEYNHGLEETDGTYRIDMGITPDGNHTLIYIYLHYRAAVDDRVDICWRGVGYPQFFGDVASHFATGDADYFTKGDSPGQKFACQHLAYWEAEVVTEDYQPPEEPEETDQLEEECFPASSIMWRRSPVPGSEFPTPVRMDSLRLGDDVMVLNREGKATWAPLLFMAHAYKDIPTVFVELRTISGRSIRASPDHLLMLSTTPKWDNVQALPAKDASIGMYVFSIAQPSKDTHADEKEGKGWRSFAAAVPVLITSVRKVKDTGLFAPVTTSPDAILVVDGFAAHELISMYSMRELSYLKWLVSFLQSLLGPMWFEALHSWLHSHAFTEVFNKIVLTLRYYMHSLVIKA</sequence>
<proteinExistence type="predicted"/>
<evidence type="ECO:0000313" key="2">
    <source>
        <dbReference type="EMBL" id="KAF5826641.1"/>
    </source>
</evidence>
<accession>A0ABQ7FW85</accession>
<organism evidence="2 3">
    <name type="scientific">Dunaliella salina</name>
    <name type="common">Green alga</name>
    <name type="synonym">Protococcus salinus</name>
    <dbReference type="NCBI Taxonomy" id="3046"/>
    <lineage>
        <taxon>Eukaryota</taxon>
        <taxon>Viridiplantae</taxon>
        <taxon>Chlorophyta</taxon>
        <taxon>core chlorophytes</taxon>
        <taxon>Chlorophyceae</taxon>
        <taxon>CS clade</taxon>
        <taxon>Chlamydomonadales</taxon>
        <taxon>Dunaliellaceae</taxon>
        <taxon>Dunaliella</taxon>
    </lineage>
</organism>
<dbReference type="Gene3D" id="2.170.16.10">
    <property type="entry name" value="Hedgehog/Intein (Hint) domain"/>
    <property type="match status" value="1"/>
</dbReference>